<proteinExistence type="predicted"/>
<dbReference type="Gene3D" id="3.40.50.150">
    <property type="entry name" value="Vaccinia Virus protein VP39"/>
    <property type="match status" value="1"/>
</dbReference>
<keyword evidence="2" id="KW-0489">Methyltransferase</keyword>
<protein>
    <submittedName>
        <fullName evidence="2">Class I SAM-dependent methyltransferase</fullName>
    </submittedName>
</protein>
<dbReference type="OrthoDB" id="9792690at2"/>
<dbReference type="EMBL" id="CP042467">
    <property type="protein sequence ID" value="QED28715.1"/>
    <property type="molecule type" value="Genomic_DNA"/>
</dbReference>
<dbReference type="GO" id="GO:0032259">
    <property type="term" value="P:methylation"/>
    <property type="evidence" value="ECO:0007669"/>
    <property type="project" value="UniProtKB-KW"/>
</dbReference>
<dbReference type="AlphaFoldDB" id="A0A5B8XT46"/>
<keyword evidence="2" id="KW-0808">Transferase</keyword>
<evidence type="ECO:0000313" key="3">
    <source>
        <dbReference type="Proteomes" id="UP000321595"/>
    </source>
</evidence>
<organism evidence="2 3">
    <name type="scientific">Microvenator marinus</name>
    <dbReference type="NCBI Taxonomy" id="2600177"/>
    <lineage>
        <taxon>Bacteria</taxon>
        <taxon>Deltaproteobacteria</taxon>
        <taxon>Bradymonadales</taxon>
        <taxon>Microvenatoraceae</taxon>
        <taxon>Microvenator</taxon>
    </lineage>
</organism>
<dbReference type="Proteomes" id="UP000321595">
    <property type="component" value="Chromosome"/>
</dbReference>
<gene>
    <name evidence="2" type="ORF">FRD01_16025</name>
</gene>
<dbReference type="SUPFAM" id="SSF53335">
    <property type="entry name" value="S-adenosyl-L-methionine-dependent methyltransferases"/>
    <property type="match status" value="1"/>
</dbReference>
<sequence>MESTNSDYKFRFQSEIKGLPSATPQLNRGKATHSILGEATSEERKKITEDSRVNIQCPSCFSSSSTKLRTYIAPYNQTEYTLHQCNQCNLQFWTPLRIIPEFYEASEHSSYEQRHEGGSSILERHLTFLGRARAQRWRGRLLDLGCADGSFIEAAKDAGFEVWGIDFDRLSIEAALRRGLENVYALTVEEFGEKFPDLKFDVITAFEVLEHQDQPNSFIRSAQALLKPGGVLAGSVPNRDRPLAERTRELSAGDFPPHHFLWFSKPVLQNYLYSRGFAYVQVLPIHLRLSESAAYFEHNLIRGKTKSIKGRIAAPTESTKTNTPAQLIRPILRFGRTTALAPLSLAARLAQRGVGLYFEAQLASSAQK</sequence>
<evidence type="ECO:0000313" key="2">
    <source>
        <dbReference type="EMBL" id="QED28715.1"/>
    </source>
</evidence>
<dbReference type="GO" id="GO:0008168">
    <property type="term" value="F:methyltransferase activity"/>
    <property type="evidence" value="ECO:0007669"/>
    <property type="project" value="UniProtKB-KW"/>
</dbReference>
<dbReference type="Pfam" id="PF13489">
    <property type="entry name" value="Methyltransf_23"/>
    <property type="match status" value="1"/>
</dbReference>
<dbReference type="PANTHER" id="PTHR43861">
    <property type="entry name" value="TRANS-ACONITATE 2-METHYLTRANSFERASE-RELATED"/>
    <property type="match status" value="1"/>
</dbReference>
<reference evidence="2 3" key="1">
    <citation type="submission" date="2019-08" db="EMBL/GenBank/DDBJ databases">
        <authorList>
            <person name="Liang Q."/>
        </authorList>
    </citation>
    <scope>NUCLEOTIDE SEQUENCE [LARGE SCALE GENOMIC DNA]</scope>
    <source>
        <strain evidence="2 3">V1718</strain>
    </source>
</reference>
<dbReference type="CDD" id="cd02440">
    <property type="entry name" value="AdoMet_MTases"/>
    <property type="match status" value="1"/>
</dbReference>
<evidence type="ECO:0000256" key="1">
    <source>
        <dbReference type="SAM" id="MobiDB-lite"/>
    </source>
</evidence>
<dbReference type="PANTHER" id="PTHR43861:SF6">
    <property type="entry name" value="METHYLTRANSFERASE TYPE 11"/>
    <property type="match status" value="1"/>
</dbReference>
<keyword evidence="3" id="KW-1185">Reference proteome</keyword>
<dbReference type="KEGG" id="bbae:FRD01_16025"/>
<name>A0A5B8XT46_9DELT</name>
<dbReference type="InterPro" id="IPR029063">
    <property type="entry name" value="SAM-dependent_MTases_sf"/>
</dbReference>
<feature type="region of interest" description="Disordered" evidence="1">
    <location>
        <begin position="20"/>
        <end position="47"/>
    </location>
</feature>
<accession>A0A5B8XT46</accession>